<feature type="non-terminal residue" evidence="1">
    <location>
        <position position="1"/>
    </location>
</feature>
<evidence type="ECO:0000313" key="1">
    <source>
        <dbReference type="EMBL" id="SVD91696.1"/>
    </source>
</evidence>
<accession>A0A382Z874</accession>
<sequence length="134" mass="15510">KIYQKISNGSMLISDHKQFELFDIFAKQHSMPLGPHTINTFNEIVDGGRSSRVLIRYQMKVSKKFVRPLSMTWHEESSPNQLIFNLDTSQHKNFLSLVNNAGQLKLIFEFRENMKPKYSNLGKDYILGYGIGAR</sequence>
<reference evidence="1" key="1">
    <citation type="submission" date="2018-05" db="EMBL/GenBank/DDBJ databases">
        <authorList>
            <person name="Lanie J.A."/>
            <person name="Ng W.-L."/>
            <person name="Kazmierczak K.M."/>
            <person name="Andrzejewski T.M."/>
            <person name="Davidsen T.M."/>
            <person name="Wayne K.J."/>
            <person name="Tettelin H."/>
            <person name="Glass J.I."/>
            <person name="Rusch D."/>
            <person name="Podicherti R."/>
            <person name="Tsui H.-C.T."/>
            <person name="Winkler M.E."/>
        </authorList>
    </citation>
    <scope>NUCLEOTIDE SEQUENCE</scope>
</reference>
<organism evidence="1">
    <name type="scientific">marine metagenome</name>
    <dbReference type="NCBI Taxonomy" id="408172"/>
    <lineage>
        <taxon>unclassified sequences</taxon>
        <taxon>metagenomes</taxon>
        <taxon>ecological metagenomes</taxon>
    </lineage>
</organism>
<dbReference type="AlphaFoldDB" id="A0A382Z874"/>
<gene>
    <name evidence="1" type="ORF">METZ01_LOCUS444550</name>
</gene>
<name>A0A382Z874_9ZZZZ</name>
<proteinExistence type="predicted"/>
<dbReference type="EMBL" id="UINC01181809">
    <property type="protein sequence ID" value="SVD91696.1"/>
    <property type="molecule type" value="Genomic_DNA"/>
</dbReference>
<protein>
    <submittedName>
        <fullName evidence="1">Uncharacterized protein</fullName>
    </submittedName>
</protein>